<organism evidence="5 6">
    <name type="scientific">Methylophilus methylotrophus</name>
    <name type="common">Bacterium W3A1</name>
    <dbReference type="NCBI Taxonomy" id="17"/>
    <lineage>
        <taxon>Bacteria</taxon>
        <taxon>Pseudomonadati</taxon>
        <taxon>Pseudomonadota</taxon>
        <taxon>Betaproteobacteria</taxon>
        <taxon>Nitrosomonadales</taxon>
        <taxon>Methylophilaceae</taxon>
        <taxon>Methylophilus</taxon>
    </lineage>
</organism>
<dbReference type="Proteomes" id="UP000321374">
    <property type="component" value="Unassembled WGS sequence"/>
</dbReference>
<dbReference type="InterPro" id="IPR028098">
    <property type="entry name" value="Glyco_trans_4-like_N"/>
</dbReference>
<dbReference type="GO" id="GO:0016757">
    <property type="term" value="F:glycosyltransferase activity"/>
    <property type="evidence" value="ECO:0007669"/>
    <property type="project" value="UniProtKB-KW"/>
</dbReference>
<dbReference type="AlphaFoldDB" id="A0A5C7WI53"/>
<dbReference type="PANTHER" id="PTHR12526">
    <property type="entry name" value="GLYCOSYLTRANSFERASE"/>
    <property type="match status" value="1"/>
</dbReference>
<feature type="domain" description="Glycosyltransferase subfamily 4-like N-terminal" evidence="4">
    <location>
        <begin position="13"/>
        <end position="172"/>
    </location>
</feature>
<dbReference type="CDD" id="cd03801">
    <property type="entry name" value="GT4_PimA-like"/>
    <property type="match status" value="1"/>
</dbReference>
<evidence type="ECO:0000256" key="1">
    <source>
        <dbReference type="ARBA" id="ARBA00022676"/>
    </source>
</evidence>
<keyword evidence="2 5" id="KW-0808">Transferase</keyword>
<sequence length="378" mass="42502">MKFAFLIFKYFPYGGVQRDMLRIARDCVALGHEVTIFTGEWRGDLQQDITVNLLKASGWLNHHRHQSLIRQMQQAVQQQGFDRVVGFNRMPGLDIYFAADPCYAERMSHEPWFKKLSGRYRFFSAMENAVFGKQAFTHILLLNQHDQAIFQRWYGTESTRFHLIPPNIPLERFSSLPVQDYRVYVRQAFNLPDDAIVLLTVGSAFVRKGVDRAIDALSSLPAALKQRCWLLAVGEFESSSNMKVYAEQHGVADRCIEAGGRPDIPALMSGCDLLIHAARSELAGIVLIEAMTAGLPLLVTEVCGYAGYVIAAQAGEVLPEPFSQAAMNHTLQEMLEHLPIQNWGRHAQAFVHKMAETQVDAPEARVIESGVARQNLLS</sequence>
<dbReference type="PANTHER" id="PTHR12526:SF510">
    <property type="entry name" value="D-INOSITOL 3-PHOSPHATE GLYCOSYLTRANSFERASE"/>
    <property type="match status" value="1"/>
</dbReference>
<accession>A0A5C7WI53</accession>
<dbReference type="Pfam" id="PF00534">
    <property type="entry name" value="Glycos_transf_1"/>
    <property type="match status" value="1"/>
</dbReference>
<dbReference type="Pfam" id="PF13439">
    <property type="entry name" value="Glyco_transf_4"/>
    <property type="match status" value="1"/>
</dbReference>
<dbReference type="InterPro" id="IPR001296">
    <property type="entry name" value="Glyco_trans_1"/>
</dbReference>
<reference evidence="5 6" key="1">
    <citation type="submission" date="2018-09" db="EMBL/GenBank/DDBJ databases">
        <title>Metagenome Assembled Genomes from an Advanced Water Purification Facility.</title>
        <authorList>
            <person name="Stamps B.W."/>
            <person name="Spear J.R."/>
        </authorList>
    </citation>
    <scope>NUCLEOTIDE SEQUENCE [LARGE SCALE GENOMIC DNA]</scope>
    <source>
        <strain evidence="5">Bin_42_2</strain>
    </source>
</reference>
<dbReference type="Gene3D" id="3.40.50.2000">
    <property type="entry name" value="Glycogen Phosphorylase B"/>
    <property type="match status" value="2"/>
</dbReference>
<keyword evidence="1" id="KW-0328">Glycosyltransferase</keyword>
<name>A0A5C7WI53_METME</name>
<protein>
    <submittedName>
        <fullName evidence="5">Glycosyltransferase</fullName>
    </submittedName>
</protein>
<evidence type="ECO:0000313" key="5">
    <source>
        <dbReference type="EMBL" id="TXI37427.1"/>
    </source>
</evidence>
<evidence type="ECO:0000313" key="6">
    <source>
        <dbReference type="Proteomes" id="UP000321374"/>
    </source>
</evidence>
<evidence type="ECO:0000259" key="3">
    <source>
        <dbReference type="Pfam" id="PF00534"/>
    </source>
</evidence>
<proteinExistence type="predicted"/>
<evidence type="ECO:0000259" key="4">
    <source>
        <dbReference type="Pfam" id="PF13439"/>
    </source>
</evidence>
<comment type="caution">
    <text evidence="5">The sequence shown here is derived from an EMBL/GenBank/DDBJ whole genome shotgun (WGS) entry which is preliminary data.</text>
</comment>
<dbReference type="EMBL" id="SSGG01000056">
    <property type="protein sequence ID" value="TXI37427.1"/>
    <property type="molecule type" value="Genomic_DNA"/>
</dbReference>
<feature type="domain" description="Glycosyl transferase family 1" evidence="3">
    <location>
        <begin position="186"/>
        <end position="336"/>
    </location>
</feature>
<evidence type="ECO:0000256" key="2">
    <source>
        <dbReference type="ARBA" id="ARBA00022679"/>
    </source>
</evidence>
<gene>
    <name evidence="5" type="ORF">E6Q51_03360</name>
</gene>
<dbReference type="SUPFAM" id="SSF53756">
    <property type="entry name" value="UDP-Glycosyltransferase/glycogen phosphorylase"/>
    <property type="match status" value="1"/>
</dbReference>